<keyword evidence="10 12" id="KW-0472">Membrane</keyword>
<evidence type="ECO:0000256" key="4">
    <source>
        <dbReference type="ARBA" id="ARBA00022496"/>
    </source>
</evidence>
<evidence type="ECO:0000256" key="5">
    <source>
        <dbReference type="ARBA" id="ARBA00022692"/>
    </source>
</evidence>
<keyword evidence="2 12" id="KW-0813">Transport</keyword>
<dbReference type="PATRIC" id="fig|28229.3.peg.145"/>
<sequence length="773" mass="85592">MKLSLVASAISAGLLFSNTVSAYADTQVVADEEQQIERIIVTGQKIARTLQETTTSVAVITSEQFEQQNIKNFADALTFTANTYATPSNGFSIRGINGENVSGGGNSYLASVYVDGAALPRQMISGGGFSTWDAQQVEILRGPQSTLQGRNALAGAVILNTQKPTDEWQGIYRLQGGEYGEKEAAVAFGGGIIEEQLAFRLSGEHKEIDGFNTNITRNESSDYKEDDTYRLKVLLTPDAIPDLEMQLSYTHAKHTRGTFGVYEAETGSPYDQRYTNNNDKQEQFYDADLISLAVDYELNDEWSLTAVTAYSAVNSGYDWDGDNGPEDLGTRLYDTDIDNLSQELRFNFDYENLQGIIGAYYSNEKLNTAVSGTSYTSLASVGLDSQFLQNSYGLDAGTADLVMSQYNAFDPVSYLNTSTTESEVTSYAIFTDFVYQITEQWDIYAGLRWDHEKQQNAGDAKLTLLNGQLMPDPASYQGTPYQGIIPLVTGLNQYILGTVQQASNTSPLVDADFNTLLPKIGASYHWSEDLTTSFTFQKGYRSGGVGTNDARATTFQYDAEYTDNYELSLRSSWLDGALIANANIFYVDWKDQQVVAQLSENTFDTQTSNAAKSTVKGFEVEVNYQFNNQLKFYSALGQAKSEFIDYILEIPGQDKIDLSGRSFEESPEWTATVGGTYVADNGFFADVNANYASDTLADINPYARGLNEDDENFDKNNDSRTLVNMQLGYEWQQIGVYLIGKNIFDEEYIATRQTHYITLGNPRQVSLSVRGSF</sequence>
<proteinExistence type="inferred from homology"/>
<dbReference type="PANTHER" id="PTHR32552">
    <property type="entry name" value="FERRICHROME IRON RECEPTOR-RELATED"/>
    <property type="match status" value="1"/>
</dbReference>
<evidence type="ECO:0000256" key="13">
    <source>
        <dbReference type="PROSITE-ProRule" id="PRU10144"/>
    </source>
</evidence>
<evidence type="ECO:0000256" key="11">
    <source>
        <dbReference type="ARBA" id="ARBA00023237"/>
    </source>
</evidence>
<dbReference type="GO" id="GO:0006826">
    <property type="term" value="P:iron ion transport"/>
    <property type="evidence" value="ECO:0007669"/>
    <property type="project" value="UniProtKB-KW"/>
</dbReference>
<evidence type="ECO:0000256" key="10">
    <source>
        <dbReference type="ARBA" id="ARBA00023136"/>
    </source>
</evidence>
<keyword evidence="3 12" id="KW-1134">Transmembrane beta strand</keyword>
<dbReference type="PROSITE" id="PS52016">
    <property type="entry name" value="TONB_DEPENDENT_REC_3"/>
    <property type="match status" value="1"/>
</dbReference>
<gene>
    <name evidence="18" type="ORF">GAB14E_0992</name>
</gene>
<evidence type="ECO:0000259" key="16">
    <source>
        <dbReference type="Pfam" id="PF00593"/>
    </source>
</evidence>
<dbReference type="InterPro" id="IPR039426">
    <property type="entry name" value="TonB-dep_rcpt-like"/>
</dbReference>
<dbReference type="PANTHER" id="PTHR32552:SF81">
    <property type="entry name" value="TONB-DEPENDENT OUTER MEMBRANE RECEPTOR"/>
    <property type="match status" value="1"/>
</dbReference>
<keyword evidence="7" id="KW-0408">Iron</keyword>
<keyword evidence="8" id="KW-0406">Ion transport</keyword>
<feature type="short sequence motif" description="TonB C-terminal box" evidence="13">
    <location>
        <begin position="756"/>
        <end position="773"/>
    </location>
</feature>
<reference evidence="18 19" key="1">
    <citation type="submission" date="2014-08" db="EMBL/GenBank/DDBJ databases">
        <title>Genomic and Phenotypic Diversity of Colwellia psychrerythraea strains from Disparate Marine Basins.</title>
        <authorList>
            <person name="Techtmann S.M."/>
            <person name="Stelling S.C."/>
            <person name="Utturkar S.M."/>
            <person name="Alshibli N."/>
            <person name="Harris A."/>
            <person name="Brown S.D."/>
            <person name="Hazen T.C."/>
        </authorList>
    </citation>
    <scope>NUCLEOTIDE SEQUENCE [LARGE SCALE GENOMIC DNA]</scope>
    <source>
        <strain evidence="18 19">GAB14E</strain>
    </source>
</reference>
<evidence type="ECO:0000256" key="7">
    <source>
        <dbReference type="ARBA" id="ARBA00023004"/>
    </source>
</evidence>
<keyword evidence="11 12" id="KW-0998">Cell outer membrane</keyword>
<feature type="domain" description="TonB-dependent receptor plug" evidence="17">
    <location>
        <begin position="50"/>
        <end position="156"/>
    </location>
</feature>
<dbReference type="Gene3D" id="2.170.130.10">
    <property type="entry name" value="TonB-dependent receptor, plug domain"/>
    <property type="match status" value="1"/>
</dbReference>
<organism evidence="18 19">
    <name type="scientific">Colwellia psychrerythraea</name>
    <name type="common">Vibrio psychroerythus</name>
    <dbReference type="NCBI Taxonomy" id="28229"/>
    <lineage>
        <taxon>Bacteria</taxon>
        <taxon>Pseudomonadati</taxon>
        <taxon>Pseudomonadota</taxon>
        <taxon>Gammaproteobacteria</taxon>
        <taxon>Alteromonadales</taxon>
        <taxon>Colwelliaceae</taxon>
        <taxon>Colwellia</taxon>
    </lineage>
</organism>
<evidence type="ECO:0000256" key="8">
    <source>
        <dbReference type="ARBA" id="ARBA00023065"/>
    </source>
</evidence>
<dbReference type="Pfam" id="PF00593">
    <property type="entry name" value="TonB_dep_Rec_b-barrel"/>
    <property type="match status" value="1"/>
</dbReference>
<dbReference type="OrthoDB" id="7051185at2"/>
<dbReference type="InterPro" id="IPR037066">
    <property type="entry name" value="Plug_dom_sf"/>
</dbReference>
<evidence type="ECO:0000256" key="1">
    <source>
        <dbReference type="ARBA" id="ARBA00004571"/>
    </source>
</evidence>
<dbReference type="InterPro" id="IPR010917">
    <property type="entry name" value="TonB_rcpt_CS"/>
</dbReference>
<feature type="domain" description="TonB-dependent receptor-like beta-barrel" evidence="16">
    <location>
        <begin position="260"/>
        <end position="732"/>
    </location>
</feature>
<dbReference type="GO" id="GO:0009279">
    <property type="term" value="C:cell outer membrane"/>
    <property type="evidence" value="ECO:0007669"/>
    <property type="project" value="UniProtKB-SubCell"/>
</dbReference>
<evidence type="ECO:0000256" key="14">
    <source>
        <dbReference type="RuleBase" id="RU003357"/>
    </source>
</evidence>
<dbReference type="Gene3D" id="2.40.170.20">
    <property type="entry name" value="TonB-dependent receptor, beta-barrel domain"/>
    <property type="match status" value="1"/>
</dbReference>
<dbReference type="EMBL" id="JQEC01000002">
    <property type="protein sequence ID" value="KGJ97403.1"/>
    <property type="molecule type" value="Genomic_DNA"/>
</dbReference>
<dbReference type="PROSITE" id="PS01156">
    <property type="entry name" value="TONB_DEPENDENT_REC_2"/>
    <property type="match status" value="1"/>
</dbReference>
<dbReference type="AlphaFoldDB" id="A0A099L679"/>
<evidence type="ECO:0000256" key="3">
    <source>
        <dbReference type="ARBA" id="ARBA00022452"/>
    </source>
</evidence>
<dbReference type="InterPro" id="IPR012910">
    <property type="entry name" value="Plug_dom"/>
</dbReference>
<evidence type="ECO:0000313" key="19">
    <source>
        <dbReference type="Proteomes" id="UP000029868"/>
    </source>
</evidence>
<accession>A0A099L679</accession>
<comment type="caution">
    <text evidence="18">The sequence shown here is derived from an EMBL/GenBank/DDBJ whole genome shotgun (WGS) entry which is preliminary data.</text>
</comment>
<evidence type="ECO:0000256" key="12">
    <source>
        <dbReference type="PROSITE-ProRule" id="PRU01360"/>
    </source>
</evidence>
<name>A0A099L679_COLPS</name>
<keyword evidence="4" id="KW-0410">Iron transport</keyword>
<dbReference type="Pfam" id="PF07715">
    <property type="entry name" value="Plug"/>
    <property type="match status" value="1"/>
</dbReference>
<dbReference type="InterPro" id="IPR000531">
    <property type="entry name" value="Beta-barrel_TonB"/>
</dbReference>
<keyword evidence="6 15" id="KW-0732">Signal</keyword>
<evidence type="ECO:0000256" key="9">
    <source>
        <dbReference type="ARBA" id="ARBA00023077"/>
    </source>
</evidence>
<feature type="chain" id="PRO_5001949640" evidence="15">
    <location>
        <begin position="23"/>
        <end position="773"/>
    </location>
</feature>
<comment type="subcellular location">
    <subcellularLocation>
        <location evidence="1 12">Cell outer membrane</location>
        <topology evidence="1 12">Multi-pass membrane protein</topology>
    </subcellularLocation>
</comment>
<evidence type="ECO:0000256" key="6">
    <source>
        <dbReference type="ARBA" id="ARBA00022729"/>
    </source>
</evidence>
<dbReference type="RefSeq" id="WP_052093347.1">
    <property type="nucleotide sequence ID" value="NZ_JQEC01000002.1"/>
</dbReference>
<protein>
    <submittedName>
        <fullName evidence="18">TonB-dependent receptor plug</fullName>
    </submittedName>
</protein>
<evidence type="ECO:0000256" key="15">
    <source>
        <dbReference type="SAM" id="SignalP"/>
    </source>
</evidence>
<keyword evidence="9 14" id="KW-0798">TonB box</keyword>
<dbReference type="SUPFAM" id="SSF56935">
    <property type="entry name" value="Porins"/>
    <property type="match status" value="1"/>
</dbReference>
<dbReference type="InterPro" id="IPR036942">
    <property type="entry name" value="Beta-barrel_TonB_sf"/>
</dbReference>
<evidence type="ECO:0000256" key="2">
    <source>
        <dbReference type="ARBA" id="ARBA00022448"/>
    </source>
</evidence>
<comment type="similarity">
    <text evidence="12 14">Belongs to the TonB-dependent receptor family.</text>
</comment>
<feature type="signal peptide" evidence="15">
    <location>
        <begin position="1"/>
        <end position="22"/>
    </location>
</feature>
<evidence type="ECO:0000313" key="18">
    <source>
        <dbReference type="EMBL" id="KGJ97403.1"/>
    </source>
</evidence>
<dbReference type="Proteomes" id="UP000029868">
    <property type="component" value="Unassembled WGS sequence"/>
</dbReference>
<keyword evidence="18" id="KW-0675">Receptor</keyword>
<keyword evidence="5 12" id="KW-0812">Transmembrane</keyword>
<evidence type="ECO:0000259" key="17">
    <source>
        <dbReference type="Pfam" id="PF07715"/>
    </source>
</evidence>